<organism evidence="2 3">
    <name type="scientific">Tetragenococcus halophilus (strain DSM 20338 / JCM 20259 / NCIMB 9735 / NBRC 12172)</name>
    <name type="common">Pediococcus halophilus</name>
    <dbReference type="NCBI Taxonomy" id="945021"/>
    <lineage>
        <taxon>Bacteria</taxon>
        <taxon>Bacillati</taxon>
        <taxon>Bacillota</taxon>
        <taxon>Bacilli</taxon>
        <taxon>Lactobacillales</taxon>
        <taxon>Enterococcaceae</taxon>
        <taxon>Tetragenococcus</taxon>
    </lineage>
</organism>
<gene>
    <name evidence="2" type="ordered locus">TEH_19480</name>
</gene>
<dbReference type="RefSeq" id="WP_014125316.1">
    <property type="nucleotide sequence ID" value="NC_016052.1"/>
</dbReference>
<reference evidence="2 3" key="1">
    <citation type="submission" date="2011-01" db="EMBL/GenBank/DDBJ databases">
        <title>Whole genome sequence of Tetragenococcus halophilus NBRC 12172.</title>
        <authorList>
            <person name="Nakazawa H."/>
            <person name="Omata S."/>
            <person name="Koga C."/>
            <person name="Watanabe Y."/>
            <person name="Katano Y."/>
            <person name="Ito N."/>
            <person name="Tsukatani N."/>
            <person name="Ankai A."/>
            <person name="Oguchi A."/>
            <person name="Fukui S."/>
            <person name="Yashiro I."/>
            <person name="Kamata S."/>
            <person name="Hashimoto Y."/>
            <person name="Yamazaki J."/>
            <person name="Taguchi H."/>
            <person name="Tanaka A."/>
            <person name="Koyama T."/>
            <person name="Ichige A."/>
            <person name="Hanya Y."/>
            <person name="Tanikawa S."/>
            <person name="Yamazaki S."/>
            <person name="Fujita N."/>
        </authorList>
    </citation>
    <scope>NUCLEOTIDE SEQUENCE [LARGE SCALE GENOMIC DNA]</scope>
    <source>
        <strain evidence="3">DSM 20338 / JCM 20259 / NCIMB 9735 / NBRC 12172</strain>
    </source>
</reference>
<name>A0AAN1SHV1_TETHN</name>
<dbReference type="EMBL" id="AP012046">
    <property type="protein sequence ID" value="BAK95275.1"/>
    <property type="molecule type" value="Genomic_DNA"/>
</dbReference>
<sequence length="65" mass="7682">MDKETDKTLSKNAKMNKEESKTLSENSKMNKEIKQTLSKKYSQTDLYKKTEKFISVWVLLIPLLR</sequence>
<accession>A0AAN1SHV1</accession>
<protein>
    <submittedName>
        <fullName evidence="2">Uncharacterized protein</fullName>
    </submittedName>
</protein>
<evidence type="ECO:0000313" key="2">
    <source>
        <dbReference type="EMBL" id="BAK95275.1"/>
    </source>
</evidence>
<dbReference type="GeneID" id="64054452"/>
<dbReference type="Proteomes" id="UP000002663">
    <property type="component" value="Chromosome"/>
</dbReference>
<dbReference type="AlphaFoldDB" id="A0AAN1SHV1"/>
<evidence type="ECO:0000313" key="3">
    <source>
        <dbReference type="Proteomes" id="UP000002663"/>
    </source>
</evidence>
<feature type="region of interest" description="Disordered" evidence="1">
    <location>
        <begin position="1"/>
        <end position="32"/>
    </location>
</feature>
<evidence type="ECO:0000256" key="1">
    <source>
        <dbReference type="SAM" id="MobiDB-lite"/>
    </source>
</evidence>
<dbReference type="KEGG" id="thl:TEH_19480"/>
<proteinExistence type="predicted"/>